<dbReference type="OMA" id="FLEHAGQ"/>
<organism evidence="3">
    <name type="scientific">Capitella teleta</name>
    <name type="common">Polychaete worm</name>
    <dbReference type="NCBI Taxonomy" id="283909"/>
    <lineage>
        <taxon>Eukaryota</taxon>
        <taxon>Metazoa</taxon>
        <taxon>Spiralia</taxon>
        <taxon>Lophotrochozoa</taxon>
        <taxon>Annelida</taxon>
        <taxon>Polychaeta</taxon>
        <taxon>Sedentaria</taxon>
        <taxon>Scolecida</taxon>
        <taxon>Capitellidae</taxon>
        <taxon>Capitella</taxon>
    </lineage>
</organism>
<reference evidence="4" key="3">
    <citation type="submission" date="2015-06" db="UniProtKB">
        <authorList>
            <consortium name="EnsemblMetazoa"/>
        </authorList>
    </citation>
    <scope>IDENTIFICATION</scope>
</reference>
<evidence type="ECO:0000313" key="4">
    <source>
        <dbReference type="EnsemblMetazoa" id="CapteP69048"/>
    </source>
</evidence>
<evidence type="ECO:0000256" key="1">
    <source>
        <dbReference type="ARBA" id="ARBA00023319"/>
    </source>
</evidence>
<dbReference type="STRING" id="283909.R7THF3"/>
<evidence type="ECO:0000313" key="5">
    <source>
        <dbReference type="Proteomes" id="UP000014760"/>
    </source>
</evidence>
<feature type="non-terminal residue" evidence="3">
    <location>
        <position position="1"/>
    </location>
</feature>
<dbReference type="PANTHER" id="PTHR47633:SF7">
    <property type="entry name" value="TITIN HOMOLOG"/>
    <property type="match status" value="1"/>
</dbReference>
<feature type="non-terminal residue" evidence="3">
    <location>
        <position position="130"/>
    </location>
</feature>
<dbReference type="Gene3D" id="2.60.40.10">
    <property type="entry name" value="Immunoglobulins"/>
    <property type="match status" value="1"/>
</dbReference>
<dbReference type="AlphaFoldDB" id="R7THF3"/>
<dbReference type="EMBL" id="AMQN01003018">
    <property type="status" value="NOT_ANNOTATED_CDS"/>
    <property type="molecule type" value="Genomic_DNA"/>
</dbReference>
<dbReference type="EMBL" id="KB310691">
    <property type="protein sequence ID" value="ELT91006.1"/>
    <property type="molecule type" value="Genomic_DNA"/>
</dbReference>
<feature type="domain" description="Ig-like" evidence="2">
    <location>
        <begin position="2"/>
        <end position="90"/>
    </location>
</feature>
<dbReference type="PROSITE" id="PS50835">
    <property type="entry name" value="IG_LIKE"/>
    <property type="match status" value="1"/>
</dbReference>
<dbReference type="EnsemblMetazoa" id="CapteT69048">
    <property type="protein sequence ID" value="CapteP69048"/>
    <property type="gene ID" value="CapteG69048"/>
</dbReference>
<accession>R7THF3</accession>
<name>R7THF3_CAPTE</name>
<dbReference type="Pfam" id="PF07679">
    <property type="entry name" value="I-set"/>
    <property type="match status" value="1"/>
</dbReference>
<dbReference type="InterPro" id="IPR003598">
    <property type="entry name" value="Ig_sub2"/>
</dbReference>
<evidence type="ECO:0000259" key="2">
    <source>
        <dbReference type="PROSITE" id="PS50835"/>
    </source>
</evidence>
<dbReference type="InterPro" id="IPR036179">
    <property type="entry name" value="Ig-like_dom_sf"/>
</dbReference>
<dbReference type="InterPro" id="IPR013098">
    <property type="entry name" value="Ig_I-set"/>
</dbReference>
<evidence type="ECO:0000313" key="3">
    <source>
        <dbReference type="EMBL" id="ELT91006.1"/>
    </source>
</evidence>
<dbReference type="Proteomes" id="UP000014760">
    <property type="component" value="Unassembled WGS sequence"/>
</dbReference>
<reference evidence="5" key="1">
    <citation type="submission" date="2012-12" db="EMBL/GenBank/DDBJ databases">
        <authorList>
            <person name="Hellsten U."/>
            <person name="Grimwood J."/>
            <person name="Chapman J.A."/>
            <person name="Shapiro H."/>
            <person name="Aerts A."/>
            <person name="Otillar R.P."/>
            <person name="Terry A.Y."/>
            <person name="Boore J.L."/>
            <person name="Simakov O."/>
            <person name="Marletaz F."/>
            <person name="Cho S.-J."/>
            <person name="Edsinger-Gonzales E."/>
            <person name="Havlak P."/>
            <person name="Kuo D.-H."/>
            <person name="Larsson T."/>
            <person name="Lv J."/>
            <person name="Arendt D."/>
            <person name="Savage R."/>
            <person name="Osoegawa K."/>
            <person name="de Jong P."/>
            <person name="Lindberg D.R."/>
            <person name="Seaver E.C."/>
            <person name="Weisblat D.A."/>
            <person name="Putnam N.H."/>
            <person name="Grigoriev I.V."/>
            <person name="Rokhsar D.S."/>
        </authorList>
    </citation>
    <scope>NUCLEOTIDE SEQUENCE</scope>
    <source>
        <strain evidence="5">I ESC-2004</strain>
    </source>
</reference>
<sequence length="130" mass="14116">PPRYLKPITGLDVVEGKSAQFEAIVAGQPPPEVTWFREGHQITDSQEFKITREGNKSVLVIKEVFPEDSGIFTCRATNPAGVAECSAELFKVVKRTSGTPPKFIKPIQPCVVREGDTCSFTATITGAPQP</sequence>
<dbReference type="SMART" id="SM00408">
    <property type="entry name" value="IGc2"/>
    <property type="match status" value="1"/>
</dbReference>
<dbReference type="InterPro" id="IPR003599">
    <property type="entry name" value="Ig_sub"/>
</dbReference>
<dbReference type="SUPFAM" id="SSF48726">
    <property type="entry name" value="Immunoglobulin"/>
    <property type="match status" value="1"/>
</dbReference>
<dbReference type="PANTHER" id="PTHR47633">
    <property type="entry name" value="IMMUNOGLOBULIN"/>
    <property type="match status" value="1"/>
</dbReference>
<protein>
    <recommendedName>
        <fullName evidence="2">Ig-like domain-containing protein</fullName>
    </recommendedName>
</protein>
<dbReference type="FunFam" id="2.60.40.10:FF:000107">
    <property type="entry name" value="Myosin, light chain kinase a"/>
    <property type="match status" value="1"/>
</dbReference>
<reference evidence="3 5" key="2">
    <citation type="journal article" date="2013" name="Nature">
        <title>Insights into bilaterian evolution from three spiralian genomes.</title>
        <authorList>
            <person name="Simakov O."/>
            <person name="Marletaz F."/>
            <person name="Cho S.J."/>
            <person name="Edsinger-Gonzales E."/>
            <person name="Havlak P."/>
            <person name="Hellsten U."/>
            <person name="Kuo D.H."/>
            <person name="Larsson T."/>
            <person name="Lv J."/>
            <person name="Arendt D."/>
            <person name="Savage R."/>
            <person name="Osoegawa K."/>
            <person name="de Jong P."/>
            <person name="Grimwood J."/>
            <person name="Chapman J.A."/>
            <person name="Shapiro H."/>
            <person name="Aerts A."/>
            <person name="Otillar R.P."/>
            <person name="Terry A.Y."/>
            <person name="Boore J.L."/>
            <person name="Grigoriev I.V."/>
            <person name="Lindberg D.R."/>
            <person name="Seaver E.C."/>
            <person name="Weisblat D.A."/>
            <person name="Putnam N.H."/>
            <person name="Rokhsar D.S."/>
        </authorList>
    </citation>
    <scope>NUCLEOTIDE SEQUENCE</scope>
    <source>
        <strain evidence="3 5">I ESC-2004</strain>
    </source>
</reference>
<dbReference type="SMART" id="SM00409">
    <property type="entry name" value="IG"/>
    <property type="match status" value="1"/>
</dbReference>
<keyword evidence="5" id="KW-1185">Reference proteome</keyword>
<proteinExistence type="predicted"/>
<dbReference type="GO" id="GO:0004672">
    <property type="term" value="F:protein kinase activity"/>
    <property type="evidence" value="ECO:0007669"/>
    <property type="project" value="TreeGrafter"/>
</dbReference>
<dbReference type="InterPro" id="IPR013783">
    <property type="entry name" value="Ig-like_fold"/>
</dbReference>
<keyword evidence="1" id="KW-0393">Immunoglobulin domain</keyword>
<dbReference type="OrthoDB" id="10010359at2759"/>
<gene>
    <name evidence="3" type="ORF">CAPTEDRAFT_69048</name>
</gene>
<dbReference type="InterPro" id="IPR007110">
    <property type="entry name" value="Ig-like_dom"/>
</dbReference>
<dbReference type="HOGENOM" id="CLU_1943387_0_0_1"/>